<feature type="compositionally biased region" description="Basic residues" evidence="6">
    <location>
        <begin position="902"/>
        <end position="916"/>
    </location>
</feature>
<keyword evidence="5" id="KW-0175">Coiled coil</keyword>
<dbReference type="AlphaFoldDB" id="A0A7R9KQD2"/>
<feature type="non-terminal residue" evidence="8">
    <location>
        <position position="916"/>
    </location>
</feature>
<protein>
    <recommendedName>
        <fullName evidence="7">MD-2-related lipid-recognition domain-containing protein</fullName>
    </recommendedName>
</protein>
<feature type="region of interest" description="Disordered" evidence="6">
    <location>
        <begin position="891"/>
        <end position="916"/>
    </location>
</feature>
<feature type="compositionally biased region" description="Low complexity" evidence="6">
    <location>
        <begin position="598"/>
        <end position="613"/>
    </location>
</feature>
<keyword evidence="3" id="KW-0964">Secreted</keyword>
<feature type="compositionally biased region" description="Low complexity" evidence="6">
    <location>
        <begin position="314"/>
        <end position="329"/>
    </location>
</feature>
<organism evidence="8">
    <name type="scientific">Medioppia subpectinata</name>
    <dbReference type="NCBI Taxonomy" id="1979941"/>
    <lineage>
        <taxon>Eukaryota</taxon>
        <taxon>Metazoa</taxon>
        <taxon>Ecdysozoa</taxon>
        <taxon>Arthropoda</taxon>
        <taxon>Chelicerata</taxon>
        <taxon>Arachnida</taxon>
        <taxon>Acari</taxon>
        <taxon>Acariformes</taxon>
        <taxon>Sarcoptiformes</taxon>
        <taxon>Oribatida</taxon>
        <taxon>Brachypylina</taxon>
        <taxon>Oppioidea</taxon>
        <taxon>Oppiidae</taxon>
        <taxon>Medioppia</taxon>
    </lineage>
</organism>
<feature type="compositionally biased region" description="Basic and acidic residues" evidence="6">
    <location>
        <begin position="298"/>
        <end position="310"/>
    </location>
</feature>
<feature type="region of interest" description="Disordered" evidence="6">
    <location>
        <begin position="486"/>
        <end position="511"/>
    </location>
</feature>
<gene>
    <name evidence="8" type="ORF">OSB1V03_LOCUS6726</name>
</gene>
<dbReference type="SMART" id="SM00737">
    <property type="entry name" value="ML"/>
    <property type="match status" value="1"/>
</dbReference>
<dbReference type="InterPro" id="IPR033916">
    <property type="entry name" value="ML_Npc2-like"/>
</dbReference>
<feature type="region of interest" description="Disordered" evidence="6">
    <location>
        <begin position="397"/>
        <end position="419"/>
    </location>
</feature>
<feature type="compositionally biased region" description="Polar residues" evidence="6">
    <location>
        <begin position="330"/>
        <end position="355"/>
    </location>
</feature>
<feature type="region of interest" description="Disordered" evidence="6">
    <location>
        <begin position="265"/>
        <end position="355"/>
    </location>
</feature>
<comment type="subcellular location">
    <subcellularLocation>
        <location evidence="1">Secreted</location>
    </subcellularLocation>
</comment>
<dbReference type="EMBL" id="OC858302">
    <property type="protein sequence ID" value="CAD7626293.1"/>
    <property type="molecule type" value="Genomic_DNA"/>
</dbReference>
<dbReference type="Gene3D" id="2.60.40.770">
    <property type="match status" value="1"/>
</dbReference>
<dbReference type="SUPFAM" id="SSF81296">
    <property type="entry name" value="E set domains"/>
    <property type="match status" value="1"/>
</dbReference>
<proteinExistence type="inferred from homology"/>
<evidence type="ECO:0000259" key="7">
    <source>
        <dbReference type="SMART" id="SM00737"/>
    </source>
</evidence>
<dbReference type="OrthoDB" id="4937502at2759"/>
<evidence type="ECO:0000256" key="6">
    <source>
        <dbReference type="SAM" id="MobiDB-lite"/>
    </source>
</evidence>
<dbReference type="FunFam" id="2.60.40.770:FF:000001">
    <property type="entry name" value="NPC intracellular cholesterol transporter 2"/>
    <property type="match status" value="1"/>
</dbReference>
<dbReference type="EMBL" id="CAJPIZ010003727">
    <property type="protein sequence ID" value="CAG2106723.1"/>
    <property type="molecule type" value="Genomic_DNA"/>
</dbReference>
<keyword evidence="9" id="KW-1185">Reference proteome</keyword>
<dbReference type="GO" id="GO:0005576">
    <property type="term" value="C:extracellular region"/>
    <property type="evidence" value="ECO:0007669"/>
    <property type="project" value="UniProtKB-SubCell"/>
</dbReference>
<sequence>EGQTSAANNSRQQNSRNSEGGFGASFQQRIRAILLPTKDTSKLKVNFMNSNDVLPANHTIDSLQTTRDLQNAPIMYSTASSSTAAINSQPIDAFNGLDDENDSFHMRDVCSKWFAQNKCSMNQSFTSQMASAVTKTSLLTDSPKLSHNMTANSLDKVLAKDIICQNSYTNSTNANNQLINGLVSSQPNSSTYHLIERQRTQSNCDLSSAVADDHVVVVSGLECDTNRNTSLTVRSEVSPNGTNSANIDMTSGAYNAFPTDCPLSPINVNTNSDNQGSAGSTTSQDHNYKSSSDSGRGTMRDRENCLKNHSPDGTSPLDLTSLDSDQSTSGVTTRTWVNQNLNQEPSAVETVSSNETIEKMQRELQRILEDNHSVQSSEVEVDDLSRTFKTQLSVVNESDSWMSTTPPATPKPPQSGTAPKFCDLKPDTKCTTNGLNGHKNISAKTYGSREKYKTTEKQVIPSNKQNILNDKNKYPGQRLTKTAPVMSAPKRRSNDRQYYCPPNRAKHRSSHPNDKIKERFMNLVDCDIISTTTARDSIYADDLTSEYTANTSVCGDSNVFHIRKQLQGLENMYSEILGMMGSRVRPDAGQRNRRKVCRSASSVVSGRSSVTSRGTRDGYYRRNKYELKRQNKPEESHSSRRIKRLESHVITLARSVAQLSTEMRYNHSLSQEMDNLRQEMDAIRDQMLAIKQNLSSNAFAISSRAHHQSNGHISASGRRVTAPNHHIINPNKVEKLKKFFGDEPPLLRQFLKKLGYEKYARNFESEKIGTGNVKDVRIIPCSGNPCVLKLGTNVTVEADFISPLNTNKLSEVIKGVIRGRELPFPEQRADPCSSGNIIPDCPLKKGNSYQFKAAFEVKPFYPPISIKVKYSLTDPTGQSVACVQVSAKIVDPAPKATNTRPRSSRPKSRSNKPKNN</sequence>
<feature type="compositionally biased region" description="Low complexity" evidence="6">
    <location>
        <begin position="1"/>
        <end position="18"/>
    </location>
</feature>
<feature type="domain" description="MD-2-related lipid-recognition" evidence="7">
    <location>
        <begin position="763"/>
        <end position="887"/>
    </location>
</feature>
<evidence type="ECO:0000256" key="3">
    <source>
        <dbReference type="ARBA" id="ARBA00022525"/>
    </source>
</evidence>
<dbReference type="GO" id="GO:0032367">
    <property type="term" value="P:intracellular cholesterol transport"/>
    <property type="evidence" value="ECO:0007669"/>
    <property type="project" value="InterPro"/>
</dbReference>
<keyword evidence="4" id="KW-0732">Signal</keyword>
<feature type="compositionally biased region" description="Polar residues" evidence="6">
    <location>
        <begin position="397"/>
        <end position="406"/>
    </location>
</feature>
<evidence type="ECO:0000256" key="5">
    <source>
        <dbReference type="SAM" id="Coils"/>
    </source>
</evidence>
<accession>A0A7R9KQD2</accession>
<feature type="coiled-coil region" evidence="5">
    <location>
        <begin position="666"/>
        <end position="693"/>
    </location>
</feature>
<evidence type="ECO:0000313" key="8">
    <source>
        <dbReference type="EMBL" id="CAD7626293.1"/>
    </source>
</evidence>
<feature type="region of interest" description="Disordered" evidence="6">
    <location>
        <begin position="1"/>
        <end position="22"/>
    </location>
</feature>
<reference evidence="8" key="1">
    <citation type="submission" date="2020-11" db="EMBL/GenBank/DDBJ databases">
        <authorList>
            <person name="Tran Van P."/>
        </authorList>
    </citation>
    <scope>NUCLEOTIDE SEQUENCE</scope>
</reference>
<evidence type="ECO:0000256" key="4">
    <source>
        <dbReference type="ARBA" id="ARBA00022729"/>
    </source>
</evidence>
<evidence type="ECO:0000256" key="1">
    <source>
        <dbReference type="ARBA" id="ARBA00004613"/>
    </source>
</evidence>
<dbReference type="Pfam" id="PF02221">
    <property type="entry name" value="E1_DerP2_DerF2"/>
    <property type="match status" value="1"/>
</dbReference>
<evidence type="ECO:0000313" key="9">
    <source>
        <dbReference type="Proteomes" id="UP000759131"/>
    </source>
</evidence>
<dbReference type="Proteomes" id="UP000759131">
    <property type="component" value="Unassembled WGS sequence"/>
</dbReference>
<dbReference type="InterPro" id="IPR003172">
    <property type="entry name" value="ML_dom"/>
</dbReference>
<dbReference type="InterPro" id="IPR014756">
    <property type="entry name" value="Ig_E-set"/>
</dbReference>
<evidence type="ECO:0000256" key="2">
    <source>
        <dbReference type="ARBA" id="ARBA00006370"/>
    </source>
</evidence>
<name>A0A7R9KQD2_9ACAR</name>
<feature type="compositionally biased region" description="Polar residues" evidence="6">
    <location>
        <begin position="266"/>
        <end position="295"/>
    </location>
</feature>
<feature type="region of interest" description="Disordered" evidence="6">
    <location>
        <begin position="584"/>
        <end position="619"/>
    </location>
</feature>
<dbReference type="CDD" id="cd00916">
    <property type="entry name" value="Npc2_like"/>
    <property type="match status" value="1"/>
</dbReference>
<comment type="similarity">
    <text evidence="2">Belongs to the NPC2 family.</text>
</comment>